<evidence type="ECO:0000259" key="9">
    <source>
        <dbReference type="PROSITE" id="PS50110"/>
    </source>
</evidence>
<dbReference type="Gene3D" id="3.30.565.10">
    <property type="entry name" value="Histidine kinase-like ATPase, C-terminal domain"/>
    <property type="match status" value="1"/>
</dbReference>
<dbReference type="EC" id="2.7.13.3" evidence="2"/>
<keyword evidence="11" id="KW-1185">Reference proteome</keyword>
<keyword evidence="7" id="KW-0812">Transmembrane</keyword>
<evidence type="ECO:0000313" key="10">
    <source>
        <dbReference type="EMBL" id="RFS19364.1"/>
    </source>
</evidence>
<evidence type="ECO:0000256" key="6">
    <source>
        <dbReference type="PROSITE-ProRule" id="PRU00169"/>
    </source>
</evidence>
<dbReference type="PRINTS" id="PR00344">
    <property type="entry name" value="BCTRLSENSOR"/>
</dbReference>
<dbReference type="Pfam" id="PF00512">
    <property type="entry name" value="HisKA"/>
    <property type="match status" value="1"/>
</dbReference>
<dbReference type="PROSITE" id="PS50110">
    <property type="entry name" value="RESPONSE_REGULATORY"/>
    <property type="match status" value="1"/>
</dbReference>
<dbReference type="InterPro" id="IPR011006">
    <property type="entry name" value="CheY-like_superfamily"/>
</dbReference>
<dbReference type="GO" id="GO:0000155">
    <property type="term" value="F:phosphorelay sensor kinase activity"/>
    <property type="evidence" value="ECO:0007669"/>
    <property type="project" value="InterPro"/>
</dbReference>
<sequence length="714" mass="80513">MRKSFVLFITSLIAAVAALVIIIIIGHEVHQRSVNTLLDATDTLASDDPSIHLVDSALFTLNDAENNFRLYTVLYEKKHLEKFSRQINNVLNIIDTISNTLDSTYNNKQLNALIKQKEVVSRNIGRLKATTDSLLANAGKNDMVDKLISSIPDYSVKQIKKERVVVDTIDNSPKTQATKKSVFKRIGNALANKKDTVKSQISIVVRTADGKVIDKEAYDAMQLRKTINDINTYYKNIIRQQLSNRLKLNEEESSLAGTNIALMEELKMLLISLRERARAEAEARRMEAREVVTSSTQRMSRLEKAALGLILLCAGIITWNIIINRNRNRELKQQRQEARETTRVRTEFMNNMSHEMRTPLNAVIGFSEQLSFTPLNLEQKEIVHNISASSDLLLQVVNDVLDFSRLEKDYISITSQPFVVYQVFNEVVNMMRMLAVKKNLTFNASYEGDKNAQVNGDLFRLKQIMLNLISNAIKYTDHGAVTVTASLHEKDNTTSTFKFAVSDTGEGIAKEAIPHLFDRFFQAGSQIKGTGLGLAITKRLLVLQGGDITVESKLGKGSTFACEIPYTKVVAPLMMETTPKDVQETTGALMAGKYVLVADDQEMNLLLLKMILTRWKCRFDMATDGKNALELFYRNNYDMVLLDLNMPEMTGAEVMEHIRKDNDPKKAQVVALALTANITEEDIEIFKSAGFNGWLLKPFREKDIYAEIVKYIKA</sequence>
<feature type="domain" description="Response regulatory" evidence="9">
    <location>
        <begin position="594"/>
        <end position="712"/>
    </location>
</feature>
<evidence type="ECO:0000256" key="5">
    <source>
        <dbReference type="ARBA" id="ARBA00022777"/>
    </source>
</evidence>
<evidence type="ECO:0000256" key="4">
    <source>
        <dbReference type="ARBA" id="ARBA00022679"/>
    </source>
</evidence>
<name>A0A3E1Y3V2_9BACT</name>
<evidence type="ECO:0000256" key="1">
    <source>
        <dbReference type="ARBA" id="ARBA00000085"/>
    </source>
</evidence>
<dbReference type="Gene3D" id="3.40.50.2300">
    <property type="match status" value="1"/>
</dbReference>
<evidence type="ECO:0000256" key="3">
    <source>
        <dbReference type="ARBA" id="ARBA00022553"/>
    </source>
</evidence>
<dbReference type="AlphaFoldDB" id="A0A3E1Y3V2"/>
<dbReference type="InterPro" id="IPR036890">
    <property type="entry name" value="HATPase_C_sf"/>
</dbReference>
<dbReference type="InterPro" id="IPR004358">
    <property type="entry name" value="Sig_transdc_His_kin-like_C"/>
</dbReference>
<dbReference type="PANTHER" id="PTHR43047:SF64">
    <property type="entry name" value="HISTIDINE KINASE CONTAINING CHEY-HOMOLOGOUS RECEIVER DOMAIN AND PAS DOMAIN-RELATED"/>
    <property type="match status" value="1"/>
</dbReference>
<keyword evidence="5" id="KW-0418">Kinase</keyword>
<comment type="catalytic activity">
    <reaction evidence="1">
        <text>ATP + protein L-histidine = ADP + protein N-phospho-L-histidine.</text>
        <dbReference type="EC" id="2.7.13.3"/>
    </reaction>
</comment>
<protein>
    <recommendedName>
        <fullName evidence="2">histidine kinase</fullName>
        <ecNumber evidence="2">2.7.13.3</ecNumber>
    </recommendedName>
</protein>
<feature type="modified residue" description="4-aspartylphosphate" evidence="6">
    <location>
        <position position="643"/>
    </location>
</feature>
<dbReference type="InterPro" id="IPR036097">
    <property type="entry name" value="HisK_dim/P_sf"/>
</dbReference>
<dbReference type="PROSITE" id="PS50109">
    <property type="entry name" value="HIS_KIN"/>
    <property type="match status" value="1"/>
</dbReference>
<dbReference type="InterPro" id="IPR003594">
    <property type="entry name" value="HATPase_dom"/>
</dbReference>
<gene>
    <name evidence="10" type="ORF">DVR12_24355</name>
</gene>
<dbReference type="CDD" id="cd00082">
    <property type="entry name" value="HisKA"/>
    <property type="match status" value="1"/>
</dbReference>
<dbReference type="SMART" id="SM00388">
    <property type="entry name" value="HisKA"/>
    <property type="match status" value="1"/>
</dbReference>
<dbReference type="SUPFAM" id="SSF55874">
    <property type="entry name" value="ATPase domain of HSP90 chaperone/DNA topoisomerase II/histidine kinase"/>
    <property type="match status" value="1"/>
</dbReference>
<dbReference type="CDD" id="cd16922">
    <property type="entry name" value="HATPase_EvgS-ArcB-TorS-like"/>
    <property type="match status" value="1"/>
</dbReference>
<dbReference type="CDD" id="cd17546">
    <property type="entry name" value="REC_hyHK_CKI1_RcsC-like"/>
    <property type="match status" value="1"/>
</dbReference>
<dbReference type="Proteomes" id="UP000260644">
    <property type="component" value="Unassembled WGS sequence"/>
</dbReference>
<accession>A0A3E1Y3V2</accession>
<keyword evidence="7" id="KW-1133">Transmembrane helix</keyword>
<feature type="transmembrane region" description="Helical" evidence="7">
    <location>
        <begin position="305"/>
        <end position="323"/>
    </location>
</feature>
<dbReference type="SUPFAM" id="SSF47384">
    <property type="entry name" value="Homodimeric domain of signal transducing histidine kinase"/>
    <property type="match status" value="1"/>
</dbReference>
<dbReference type="InterPro" id="IPR005467">
    <property type="entry name" value="His_kinase_dom"/>
</dbReference>
<comment type="caution">
    <text evidence="10">The sequence shown here is derived from an EMBL/GenBank/DDBJ whole genome shotgun (WGS) entry which is preliminary data.</text>
</comment>
<dbReference type="RefSeq" id="WP_116978417.1">
    <property type="nucleotide sequence ID" value="NZ_QPMM01000014.1"/>
</dbReference>
<dbReference type="PANTHER" id="PTHR43047">
    <property type="entry name" value="TWO-COMPONENT HISTIDINE PROTEIN KINASE"/>
    <property type="match status" value="1"/>
</dbReference>
<dbReference type="InterPro" id="IPR003661">
    <property type="entry name" value="HisK_dim/P_dom"/>
</dbReference>
<dbReference type="SMART" id="SM00448">
    <property type="entry name" value="REC"/>
    <property type="match status" value="1"/>
</dbReference>
<reference evidence="10 11" key="1">
    <citation type="submission" date="2018-07" db="EMBL/GenBank/DDBJ databases">
        <title>Chitinophaga K2CV101002-2 sp. nov., isolated from a monsoon evergreen broad-leaved forest soil.</title>
        <authorList>
            <person name="Lv Y."/>
        </authorList>
    </citation>
    <scope>NUCLEOTIDE SEQUENCE [LARGE SCALE GENOMIC DNA]</scope>
    <source>
        <strain evidence="10 11">GDMCC 1.1288</strain>
    </source>
</reference>
<keyword evidence="7" id="KW-0472">Membrane</keyword>
<dbReference type="Pfam" id="PF00072">
    <property type="entry name" value="Response_reg"/>
    <property type="match status" value="1"/>
</dbReference>
<feature type="domain" description="Histidine kinase" evidence="8">
    <location>
        <begin position="351"/>
        <end position="568"/>
    </location>
</feature>
<keyword evidence="3 6" id="KW-0597">Phosphoprotein</keyword>
<dbReference type="OrthoDB" id="9811889at2"/>
<proteinExistence type="predicted"/>
<dbReference type="FunFam" id="3.30.565.10:FF:000010">
    <property type="entry name" value="Sensor histidine kinase RcsC"/>
    <property type="match status" value="1"/>
</dbReference>
<evidence type="ECO:0000256" key="2">
    <source>
        <dbReference type="ARBA" id="ARBA00012438"/>
    </source>
</evidence>
<evidence type="ECO:0000259" key="8">
    <source>
        <dbReference type="PROSITE" id="PS50109"/>
    </source>
</evidence>
<dbReference type="Pfam" id="PF02518">
    <property type="entry name" value="HATPase_c"/>
    <property type="match status" value="1"/>
</dbReference>
<evidence type="ECO:0000313" key="11">
    <source>
        <dbReference type="Proteomes" id="UP000260644"/>
    </source>
</evidence>
<dbReference type="InterPro" id="IPR001789">
    <property type="entry name" value="Sig_transdc_resp-reg_receiver"/>
</dbReference>
<evidence type="ECO:0000256" key="7">
    <source>
        <dbReference type="SAM" id="Phobius"/>
    </source>
</evidence>
<dbReference type="SUPFAM" id="SSF52172">
    <property type="entry name" value="CheY-like"/>
    <property type="match status" value="1"/>
</dbReference>
<keyword evidence="4" id="KW-0808">Transferase</keyword>
<dbReference type="EMBL" id="QPMM01000014">
    <property type="protein sequence ID" value="RFS19364.1"/>
    <property type="molecule type" value="Genomic_DNA"/>
</dbReference>
<dbReference type="Gene3D" id="1.10.287.130">
    <property type="match status" value="1"/>
</dbReference>
<organism evidence="10 11">
    <name type="scientific">Chitinophaga silvatica</name>
    <dbReference type="NCBI Taxonomy" id="2282649"/>
    <lineage>
        <taxon>Bacteria</taxon>
        <taxon>Pseudomonadati</taxon>
        <taxon>Bacteroidota</taxon>
        <taxon>Chitinophagia</taxon>
        <taxon>Chitinophagales</taxon>
        <taxon>Chitinophagaceae</taxon>
        <taxon>Chitinophaga</taxon>
    </lineage>
</organism>
<feature type="transmembrane region" description="Helical" evidence="7">
    <location>
        <begin position="6"/>
        <end position="25"/>
    </location>
</feature>
<dbReference type="SMART" id="SM00387">
    <property type="entry name" value="HATPase_c"/>
    <property type="match status" value="1"/>
</dbReference>